<feature type="region of interest" description="Disordered" evidence="1">
    <location>
        <begin position="212"/>
        <end position="232"/>
    </location>
</feature>
<dbReference type="eggNOG" id="COG0726">
    <property type="taxonomic scope" value="Bacteria"/>
</dbReference>
<gene>
    <name evidence="4" type="ORF">PPSIR1_05323</name>
</gene>
<evidence type="ECO:0000259" key="3">
    <source>
        <dbReference type="Pfam" id="PF01522"/>
    </source>
</evidence>
<organism evidence="4 5">
    <name type="scientific">Plesiocystis pacifica SIR-1</name>
    <dbReference type="NCBI Taxonomy" id="391625"/>
    <lineage>
        <taxon>Bacteria</taxon>
        <taxon>Pseudomonadati</taxon>
        <taxon>Myxococcota</taxon>
        <taxon>Polyangia</taxon>
        <taxon>Nannocystales</taxon>
        <taxon>Nannocystaceae</taxon>
        <taxon>Plesiocystis</taxon>
    </lineage>
</organism>
<dbReference type="SUPFAM" id="SSF49785">
    <property type="entry name" value="Galactose-binding domain-like"/>
    <property type="match status" value="1"/>
</dbReference>
<evidence type="ECO:0000256" key="2">
    <source>
        <dbReference type="SAM" id="SignalP"/>
    </source>
</evidence>
<protein>
    <submittedName>
        <fullName evidence="4">Polysaccharide deacetylase</fullName>
    </submittedName>
</protein>
<feature type="domain" description="NodB homology" evidence="3">
    <location>
        <begin position="107"/>
        <end position="205"/>
    </location>
</feature>
<dbReference type="OrthoDB" id="5352625at2"/>
<feature type="chain" id="PRO_5002696917" evidence="2">
    <location>
        <begin position="22"/>
        <end position="633"/>
    </location>
</feature>
<dbReference type="PROSITE" id="PS51257">
    <property type="entry name" value="PROKAR_LIPOPROTEIN"/>
    <property type="match status" value="1"/>
</dbReference>
<sequence length="633" mass="66913">MKRTHGPQQALLAILAGLSLAACSNGGGDDGTAGGDIDTTAGNDEVGDDADDGPEEGIDDGETGECEGAEEPGAISFQYIATWRDDADAAYSMIHDDMCGPALAGIHDLAVPALNERGLTAALGPFVDACASASLWSVVQSAQDDGHEIANHSYNHPQVSVENTATEVAGAKTEFDANLEEPVTFYIFPFDYWNDETLAAVGAAGHIGARAGSRDDNDGFDNPPLNPQEPSNDLEIEFDVWPRTYSKYASYYPVDILSVHVWNAIETGTWAVREFHSVTLSDDVNNLPTNEGFGPVPLSVYEDHLDFLIQAHRHNMVWTANPSDVIRYRHARTACGASVSGTTITYDTSDPECTQFATPISVVISTANDVPGLEATQGGEPVRVRKIGANTFAVTADPTQGSVELSGCASEGLGVGEGAPPPAKPSPADSVCDIQTVVGSGSPGLMDDLERPPEELQILPNPAQGDGRDGSWSWYPQNVEVGIVDDGGNGVLRYAGDALDAWSGLTLAFLGGNGAGTCYDASAYTGLRFRIRGNVSTPDELNGKVILSMVTAETQTQVFGGDLDGMGGHFNLQLDVPADWTTVEVPFSMFNVPTWGDTTGLNALALGKLQAIDWGVANTASTFEIWVDDIELY</sequence>
<dbReference type="EMBL" id="ABCS01000001">
    <property type="protein sequence ID" value="EDM81861.1"/>
    <property type="molecule type" value="Genomic_DNA"/>
</dbReference>
<keyword evidence="5" id="KW-1185">Reference proteome</keyword>
<dbReference type="InterPro" id="IPR008979">
    <property type="entry name" value="Galactose-bd-like_sf"/>
</dbReference>
<dbReference type="Gene3D" id="2.60.120.430">
    <property type="entry name" value="Galactose-binding lectin"/>
    <property type="match status" value="1"/>
</dbReference>
<keyword evidence="2" id="KW-0732">Signal</keyword>
<feature type="compositionally biased region" description="Low complexity" evidence="1">
    <location>
        <begin position="35"/>
        <end position="44"/>
    </location>
</feature>
<dbReference type="GO" id="GO:0005975">
    <property type="term" value="P:carbohydrate metabolic process"/>
    <property type="evidence" value="ECO:0007669"/>
    <property type="project" value="InterPro"/>
</dbReference>
<dbReference type="InterPro" id="IPR002509">
    <property type="entry name" value="NODB_dom"/>
</dbReference>
<dbReference type="SUPFAM" id="SSF88713">
    <property type="entry name" value="Glycoside hydrolase/deacetylase"/>
    <property type="match status" value="1"/>
</dbReference>
<feature type="signal peptide" evidence="2">
    <location>
        <begin position="1"/>
        <end position="21"/>
    </location>
</feature>
<proteinExistence type="predicted"/>
<feature type="region of interest" description="Disordered" evidence="1">
    <location>
        <begin position="27"/>
        <end position="71"/>
    </location>
</feature>
<comment type="caution">
    <text evidence="4">The sequence shown here is derived from an EMBL/GenBank/DDBJ whole genome shotgun (WGS) entry which is preliminary data.</text>
</comment>
<dbReference type="AlphaFoldDB" id="A6FX37"/>
<evidence type="ECO:0000313" key="5">
    <source>
        <dbReference type="Proteomes" id="UP000005801"/>
    </source>
</evidence>
<dbReference type="STRING" id="391625.PPSIR1_05323"/>
<evidence type="ECO:0000256" key="1">
    <source>
        <dbReference type="SAM" id="MobiDB-lite"/>
    </source>
</evidence>
<evidence type="ECO:0000313" key="4">
    <source>
        <dbReference type="EMBL" id="EDM81861.1"/>
    </source>
</evidence>
<dbReference type="Gene3D" id="3.20.20.370">
    <property type="entry name" value="Glycoside hydrolase/deacetylase"/>
    <property type="match status" value="1"/>
</dbReference>
<reference evidence="4 5" key="1">
    <citation type="submission" date="2007-06" db="EMBL/GenBank/DDBJ databases">
        <authorList>
            <person name="Shimkets L."/>
            <person name="Ferriera S."/>
            <person name="Johnson J."/>
            <person name="Kravitz S."/>
            <person name="Beeson K."/>
            <person name="Sutton G."/>
            <person name="Rogers Y.-H."/>
            <person name="Friedman R."/>
            <person name="Frazier M."/>
            <person name="Venter J.C."/>
        </authorList>
    </citation>
    <scope>NUCLEOTIDE SEQUENCE [LARGE SCALE GENOMIC DNA]</scope>
    <source>
        <strain evidence="4 5">SIR-1</strain>
    </source>
</reference>
<dbReference type="Proteomes" id="UP000005801">
    <property type="component" value="Unassembled WGS sequence"/>
</dbReference>
<dbReference type="CDD" id="cd10918">
    <property type="entry name" value="CE4_NodB_like_5s_6s"/>
    <property type="match status" value="1"/>
</dbReference>
<dbReference type="Pfam" id="PF01522">
    <property type="entry name" value="Polysacc_deac_1"/>
    <property type="match status" value="1"/>
</dbReference>
<dbReference type="RefSeq" id="WP_006969036.1">
    <property type="nucleotide sequence ID" value="NZ_ABCS01000001.1"/>
</dbReference>
<feature type="compositionally biased region" description="Acidic residues" evidence="1">
    <location>
        <begin position="45"/>
        <end position="70"/>
    </location>
</feature>
<dbReference type="GO" id="GO:0016810">
    <property type="term" value="F:hydrolase activity, acting on carbon-nitrogen (but not peptide) bonds"/>
    <property type="evidence" value="ECO:0007669"/>
    <property type="project" value="InterPro"/>
</dbReference>
<dbReference type="InterPro" id="IPR011330">
    <property type="entry name" value="Glyco_hydro/deAcase_b/a-brl"/>
</dbReference>
<accession>A6FX37</accession>
<name>A6FX37_9BACT</name>